<dbReference type="PATRIC" id="fig|1036673.3.peg.3094"/>
<reference evidence="1 2" key="2">
    <citation type="journal article" date="2013" name="Genome Announc.">
        <title>Genome Sequence of Growth-Improving Paenibacillus mucilaginosus Strain KNP414.</title>
        <authorList>
            <person name="Lu J.J."/>
            <person name="Wang J.F."/>
            <person name="Hu X.F."/>
        </authorList>
    </citation>
    <scope>NUCLEOTIDE SEQUENCE [LARGE SCALE GENOMIC DNA]</scope>
    <source>
        <strain evidence="1 2">KNP414</strain>
    </source>
</reference>
<dbReference type="EMBL" id="CP002869">
    <property type="protein sequence ID" value="AEI41925.1"/>
    <property type="molecule type" value="Genomic_DNA"/>
</dbReference>
<dbReference type="KEGG" id="pms:KNP414_03367"/>
<organism evidence="1 2">
    <name type="scientific">Paenibacillus mucilaginosus (strain KNP414)</name>
    <dbReference type="NCBI Taxonomy" id="1036673"/>
    <lineage>
        <taxon>Bacteria</taxon>
        <taxon>Bacillati</taxon>
        <taxon>Bacillota</taxon>
        <taxon>Bacilli</taxon>
        <taxon>Bacillales</taxon>
        <taxon>Paenibacillaceae</taxon>
        <taxon>Paenibacillus</taxon>
    </lineage>
</organism>
<accession>F8F637</accession>
<evidence type="ECO:0000313" key="2">
    <source>
        <dbReference type="Proteomes" id="UP000006620"/>
    </source>
</evidence>
<dbReference type="Proteomes" id="UP000006620">
    <property type="component" value="Chromosome"/>
</dbReference>
<dbReference type="AlphaFoldDB" id="F8F637"/>
<name>F8F637_PAEMK</name>
<dbReference type="HOGENOM" id="CLU_140937_1_0_9"/>
<gene>
    <name evidence="1" type="ordered locus">KNP414_03367</name>
</gene>
<sequence length="93" mass="10748">MNKGKTYIITDDRVEEEQIDLRIGKVTEYSDQEGTYWGNFSNSFPKGTELYNIKGVNIDEAIAIKINDESFIKADHKGEYAGSWFDIYWKNAL</sequence>
<reference evidence="2" key="1">
    <citation type="submission" date="2011-06" db="EMBL/GenBank/DDBJ databases">
        <title>Complete genome sequence of Paenibacillus mucilaginosus KNP414.</title>
        <authorList>
            <person name="Wang J."/>
            <person name="Hu S."/>
            <person name="Hu X."/>
            <person name="Zhang B."/>
            <person name="Dong D."/>
            <person name="Zhang S."/>
            <person name="Zhao K."/>
            <person name="Wu D."/>
        </authorList>
    </citation>
    <scope>NUCLEOTIDE SEQUENCE [LARGE SCALE GENOMIC DNA]</scope>
    <source>
        <strain evidence="2">KNP414</strain>
    </source>
</reference>
<evidence type="ECO:0000313" key="1">
    <source>
        <dbReference type="EMBL" id="AEI41925.1"/>
    </source>
</evidence>
<proteinExistence type="predicted"/>
<protein>
    <submittedName>
        <fullName evidence="1">Uncharacterized protein</fullName>
    </submittedName>
</protein>